<keyword evidence="3" id="KW-1185">Reference proteome</keyword>
<accession>A0A4V6KC70</accession>
<feature type="region of interest" description="Disordered" evidence="1">
    <location>
        <begin position="1"/>
        <end position="28"/>
    </location>
</feature>
<name>A0A4V6KC70_HATHI</name>
<sequence>MSRDFERFESLCEEDRNDDRERSRRRRSRRCGNVEIKAETVNVFVCEHNRHHRDNERC</sequence>
<evidence type="ECO:0000313" key="3">
    <source>
        <dbReference type="Proteomes" id="UP000308489"/>
    </source>
</evidence>
<dbReference type="KEGG" id="hhw:NCTC503_00733"/>
<feature type="compositionally biased region" description="Basic and acidic residues" evidence="1">
    <location>
        <begin position="1"/>
        <end position="22"/>
    </location>
</feature>
<protein>
    <submittedName>
        <fullName evidence="2">Uncharacterized protein</fullName>
    </submittedName>
</protein>
<dbReference type="EMBL" id="LR590481">
    <property type="protein sequence ID" value="VTQ85277.1"/>
    <property type="molecule type" value="Genomic_DNA"/>
</dbReference>
<dbReference type="AlphaFoldDB" id="A0A4V6KC70"/>
<proteinExistence type="predicted"/>
<organism evidence="2 3">
    <name type="scientific">Hathewaya histolytica</name>
    <name type="common">Clostridium histolyticum</name>
    <dbReference type="NCBI Taxonomy" id="1498"/>
    <lineage>
        <taxon>Bacteria</taxon>
        <taxon>Bacillati</taxon>
        <taxon>Bacillota</taxon>
        <taxon>Clostridia</taxon>
        <taxon>Eubacteriales</taxon>
        <taxon>Clostridiaceae</taxon>
        <taxon>Hathewaya</taxon>
    </lineage>
</organism>
<dbReference type="Proteomes" id="UP000308489">
    <property type="component" value="Chromosome 1"/>
</dbReference>
<dbReference type="RefSeq" id="WP_171011965.1">
    <property type="nucleotide sequence ID" value="NZ_CBCRUQ010000001.1"/>
</dbReference>
<evidence type="ECO:0000313" key="2">
    <source>
        <dbReference type="EMBL" id="VTQ85277.1"/>
    </source>
</evidence>
<reference evidence="2 3" key="1">
    <citation type="submission" date="2019-05" db="EMBL/GenBank/DDBJ databases">
        <authorList>
            <consortium name="Pathogen Informatics"/>
        </authorList>
    </citation>
    <scope>NUCLEOTIDE SEQUENCE [LARGE SCALE GENOMIC DNA]</scope>
    <source>
        <strain evidence="2 3">NCTC503</strain>
    </source>
</reference>
<gene>
    <name evidence="2" type="ORF">NCTC503_00733</name>
</gene>
<evidence type="ECO:0000256" key="1">
    <source>
        <dbReference type="SAM" id="MobiDB-lite"/>
    </source>
</evidence>